<evidence type="ECO:0000313" key="4">
    <source>
        <dbReference type="Proteomes" id="UP001219355"/>
    </source>
</evidence>
<accession>A0AAF0DEE4</accession>
<dbReference type="PANTHER" id="PTHR31811">
    <property type="entry name" value="TRNA A64-2'-O-RIBOSYLPHOSPHATE TRANSFERASE"/>
    <property type="match status" value="1"/>
</dbReference>
<dbReference type="InterPro" id="IPR007306">
    <property type="entry name" value="Rit1"/>
</dbReference>
<evidence type="ECO:0000313" key="3">
    <source>
        <dbReference type="EMBL" id="WEW56644.1"/>
    </source>
</evidence>
<dbReference type="InterPro" id="IPR033421">
    <property type="entry name" value="Rit1_DUSP-like"/>
</dbReference>
<keyword evidence="3" id="KW-0808">Transferase</keyword>
<dbReference type="PANTHER" id="PTHR31811:SF0">
    <property type="entry name" value="TRNA A64-2'-O-RIBOSYLPHOSPHATE TRANSFERASE"/>
    <property type="match status" value="1"/>
</dbReference>
<dbReference type="EMBL" id="CP120627">
    <property type="protein sequence ID" value="WEW56644.1"/>
    <property type="molecule type" value="Genomic_DNA"/>
</dbReference>
<reference evidence="3" key="1">
    <citation type="submission" date="2023-03" db="EMBL/GenBank/DDBJ databases">
        <title>Emydomyces testavorans Genome Sequence.</title>
        <authorList>
            <person name="Hoyer L."/>
        </authorList>
    </citation>
    <scope>NUCLEOTIDE SEQUENCE</scope>
    <source>
        <strain evidence="3">16-2883</strain>
    </source>
</reference>
<dbReference type="PIRSF" id="PIRSF007747">
    <property type="entry name" value="Ribosyl_Ptfrase"/>
    <property type="match status" value="1"/>
</dbReference>
<dbReference type="GO" id="GO:0019988">
    <property type="term" value="P:charged-tRNA amino acid modification"/>
    <property type="evidence" value="ECO:0007669"/>
    <property type="project" value="InterPro"/>
</dbReference>
<dbReference type="GO" id="GO:0005737">
    <property type="term" value="C:cytoplasm"/>
    <property type="evidence" value="ECO:0007669"/>
    <property type="project" value="TreeGrafter"/>
</dbReference>
<keyword evidence="4" id="KW-1185">Reference proteome</keyword>
<name>A0AAF0DEE4_9EURO</name>
<gene>
    <name evidence="3" type="primary">RIT1</name>
    <name evidence="3" type="ORF">PRK78_002092</name>
</gene>
<dbReference type="Pfam" id="PF04179">
    <property type="entry name" value="Init_tRNA_PT"/>
    <property type="match status" value="1"/>
</dbReference>
<organism evidence="3 4">
    <name type="scientific">Emydomyces testavorans</name>
    <dbReference type="NCBI Taxonomy" id="2070801"/>
    <lineage>
        <taxon>Eukaryota</taxon>
        <taxon>Fungi</taxon>
        <taxon>Dikarya</taxon>
        <taxon>Ascomycota</taxon>
        <taxon>Pezizomycotina</taxon>
        <taxon>Eurotiomycetes</taxon>
        <taxon>Eurotiomycetidae</taxon>
        <taxon>Onygenales</taxon>
        <taxon>Nannizziopsiaceae</taxon>
        <taxon>Emydomyces</taxon>
    </lineage>
</organism>
<sequence length="451" mass="50050">MAGLTSYPVSISEIEFPSQNLSLSHVLSDLRKSALSITNRLESIESDSLFVQQVSEHYSLPLLANERCGSWYIPPEKKSGSAYFKSTDGHAGQWSFSLRRLNLQVLDILSRYGGCIIVDSTRRGKSMPDALSKTVPIWSAVMNKVLFPDELAYHDVQFPPNFLGASEESQIASRIDGFVVAFKSLELDLEALKHRMGKPVRLAWATRDYFHPDYPGDRDFHLMVLCSASKRVRGAEMSEGGYIQGAGDDSEGWACGLTPNIFWHNKETLLGSQEENLPALIKCLAETRTQVSSSERATLIRPTKTIFIGGSGILDSLTTPFDLTIDCHGNPEASHGTRLNLGCAVGKLGSRHLRKVLGNIENFMSSHLDEDASRSVVVAGDTGKDLAVGTALMILCLFFNDNGSYTRQRGEPANKQYIRQRLAWIVSSKHDVNPSRSTLQSINWYLMERRD</sequence>
<dbReference type="AlphaFoldDB" id="A0AAF0DEE4"/>
<dbReference type="Proteomes" id="UP001219355">
    <property type="component" value="Chromosome 1"/>
</dbReference>
<evidence type="ECO:0000259" key="1">
    <source>
        <dbReference type="Pfam" id="PF04179"/>
    </source>
</evidence>
<feature type="domain" description="Rit1 N-terminal" evidence="2">
    <location>
        <begin position="30"/>
        <end position="284"/>
    </location>
</feature>
<feature type="domain" description="Rit1 DUSP-like" evidence="1">
    <location>
        <begin position="338"/>
        <end position="446"/>
    </location>
</feature>
<dbReference type="GO" id="GO:0043399">
    <property type="term" value="F:tRNA adenosine(64)-2'-O-ribosylphosphate transferase activity"/>
    <property type="evidence" value="ECO:0007669"/>
    <property type="project" value="InterPro"/>
</dbReference>
<dbReference type="InterPro" id="IPR033449">
    <property type="entry name" value="Rit1_N"/>
</dbReference>
<dbReference type="Pfam" id="PF17184">
    <property type="entry name" value="Rit1_C"/>
    <property type="match status" value="1"/>
</dbReference>
<evidence type="ECO:0000259" key="2">
    <source>
        <dbReference type="Pfam" id="PF17184"/>
    </source>
</evidence>
<protein>
    <submittedName>
        <fullName evidence="3">tRNA A64-2'-O-ribosylphosphate transferase</fullName>
    </submittedName>
</protein>
<proteinExistence type="predicted"/>